<accession>A0A9P4T3S6</accession>
<evidence type="ECO:0000313" key="2">
    <source>
        <dbReference type="Proteomes" id="UP000801428"/>
    </source>
</evidence>
<dbReference type="OrthoDB" id="3684799at2759"/>
<name>A0A9P4T3S6_CURKU</name>
<gene>
    <name evidence="1" type="ORF">E8E13_001697</name>
</gene>
<proteinExistence type="predicted"/>
<evidence type="ECO:0000313" key="1">
    <source>
        <dbReference type="EMBL" id="KAF2994179.1"/>
    </source>
</evidence>
<dbReference type="EMBL" id="SWKU01000043">
    <property type="protein sequence ID" value="KAF2994179.1"/>
    <property type="molecule type" value="Genomic_DNA"/>
</dbReference>
<sequence length="268" mass="31565">MQAWPERSGRKADRPTAYPDFEYVMHMLRKTPDVRSINANWLRRISLGFTNSGYFRLVGLTINTWENSLVLSNDQYTEMPIRLVSGMKTLENLNFHFQISPPRGIHPSNFTQQHVLPFDNKYEDPWHPYNFCTRTAELRVACQKTIVDWILTFALDHIRHVLKIILSGHIKDSTRQKWEFRFEEERRGVRRDMTTKIAYILSTPGFFLPPACGCRRPCSWWLEHGPWPEALSYRNNRSEWPCSFSNGVPGPRESTYDPKLHDLFVCED</sequence>
<comment type="caution">
    <text evidence="1">The sequence shown here is derived from an EMBL/GenBank/DDBJ whole genome shotgun (WGS) entry which is preliminary data.</text>
</comment>
<organism evidence="1 2">
    <name type="scientific">Curvularia kusanoi</name>
    <name type="common">Cochliobolus kusanoi</name>
    <dbReference type="NCBI Taxonomy" id="90978"/>
    <lineage>
        <taxon>Eukaryota</taxon>
        <taxon>Fungi</taxon>
        <taxon>Dikarya</taxon>
        <taxon>Ascomycota</taxon>
        <taxon>Pezizomycotina</taxon>
        <taxon>Dothideomycetes</taxon>
        <taxon>Pleosporomycetidae</taxon>
        <taxon>Pleosporales</taxon>
        <taxon>Pleosporineae</taxon>
        <taxon>Pleosporaceae</taxon>
        <taxon>Curvularia</taxon>
    </lineage>
</organism>
<keyword evidence="2" id="KW-1185">Reference proteome</keyword>
<dbReference type="AlphaFoldDB" id="A0A9P4T3S6"/>
<protein>
    <submittedName>
        <fullName evidence="1">Uncharacterized protein</fullName>
    </submittedName>
</protein>
<dbReference type="Proteomes" id="UP000801428">
    <property type="component" value="Unassembled WGS sequence"/>
</dbReference>
<reference evidence="1" key="1">
    <citation type="submission" date="2019-04" db="EMBL/GenBank/DDBJ databases">
        <title>Sequencing of skin fungus with MAO and IRED activity.</title>
        <authorList>
            <person name="Marsaioli A.J."/>
            <person name="Bonatto J.M.C."/>
            <person name="Reis Junior O."/>
        </authorList>
    </citation>
    <scope>NUCLEOTIDE SEQUENCE</scope>
    <source>
        <strain evidence="1">30M1</strain>
    </source>
</reference>